<dbReference type="EnsemblMetazoa" id="G27024.1">
    <property type="protein sequence ID" value="G27024.1:cds"/>
    <property type="gene ID" value="G27024"/>
</dbReference>
<name>A0A8W8L836_MAGGI</name>
<dbReference type="InterPro" id="IPR011042">
    <property type="entry name" value="6-blade_b-propeller_TolB-like"/>
</dbReference>
<feature type="domain" description="B box-type" evidence="8">
    <location>
        <begin position="127"/>
        <end position="174"/>
    </location>
</feature>
<organism evidence="9 10">
    <name type="scientific">Magallana gigas</name>
    <name type="common">Pacific oyster</name>
    <name type="synonym">Crassostrea gigas</name>
    <dbReference type="NCBI Taxonomy" id="29159"/>
    <lineage>
        <taxon>Eukaryota</taxon>
        <taxon>Metazoa</taxon>
        <taxon>Spiralia</taxon>
        <taxon>Lophotrochozoa</taxon>
        <taxon>Mollusca</taxon>
        <taxon>Bivalvia</taxon>
        <taxon>Autobranchia</taxon>
        <taxon>Pteriomorphia</taxon>
        <taxon>Ostreida</taxon>
        <taxon>Ostreoidea</taxon>
        <taxon>Ostreidae</taxon>
        <taxon>Magallana</taxon>
    </lineage>
</organism>
<evidence type="ECO:0000256" key="2">
    <source>
        <dbReference type="ARBA" id="ARBA00022737"/>
    </source>
</evidence>
<dbReference type="InterPro" id="IPR013083">
    <property type="entry name" value="Znf_RING/FYVE/PHD"/>
</dbReference>
<dbReference type="AlphaFoldDB" id="A0A8W8L836"/>
<dbReference type="Gene3D" id="3.30.160.60">
    <property type="entry name" value="Classic Zinc Finger"/>
    <property type="match status" value="1"/>
</dbReference>
<dbReference type="PANTHER" id="PTHR25462:SF296">
    <property type="entry name" value="MEIOTIC P26, ISOFORM F"/>
    <property type="match status" value="1"/>
</dbReference>
<dbReference type="CDD" id="cd05819">
    <property type="entry name" value="NHL"/>
    <property type="match status" value="1"/>
</dbReference>
<dbReference type="InterPro" id="IPR000315">
    <property type="entry name" value="Znf_B-box"/>
</dbReference>
<dbReference type="SMART" id="SM00336">
    <property type="entry name" value="BBOX"/>
    <property type="match status" value="2"/>
</dbReference>
<feature type="domain" description="RING-type" evidence="7">
    <location>
        <begin position="59"/>
        <end position="99"/>
    </location>
</feature>
<dbReference type="CDD" id="cd16449">
    <property type="entry name" value="RING-HC"/>
    <property type="match status" value="1"/>
</dbReference>
<keyword evidence="3 5" id="KW-0863">Zinc-finger</keyword>
<evidence type="ECO:0000256" key="4">
    <source>
        <dbReference type="ARBA" id="ARBA00022833"/>
    </source>
</evidence>
<keyword evidence="1" id="KW-0479">Metal-binding</keyword>
<dbReference type="PROSITE" id="PS51125">
    <property type="entry name" value="NHL"/>
    <property type="match status" value="1"/>
</dbReference>
<keyword evidence="10" id="KW-1185">Reference proteome</keyword>
<evidence type="ECO:0000256" key="3">
    <source>
        <dbReference type="ARBA" id="ARBA00022771"/>
    </source>
</evidence>
<dbReference type="Gene3D" id="2.120.10.30">
    <property type="entry name" value="TolB, C-terminal domain"/>
    <property type="match status" value="1"/>
</dbReference>
<keyword evidence="2" id="KW-0677">Repeat</keyword>
<evidence type="ECO:0000256" key="1">
    <source>
        <dbReference type="ARBA" id="ARBA00022723"/>
    </source>
</evidence>
<dbReference type="OMA" id="RLFTRPY"/>
<dbReference type="Proteomes" id="UP000005408">
    <property type="component" value="Unassembled WGS sequence"/>
</dbReference>
<accession>A0A8W8L836</accession>
<reference evidence="9" key="1">
    <citation type="submission" date="2022-08" db="UniProtKB">
        <authorList>
            <consortium name="EnsemblMetazoa"/>
        </authorList>
    </citation>
    <scope>IDENTIFICATION</scope>
    <source>
        <strain evidence="9">05x7-T-G4-1.051#20</strain>
    </source>
</reference>
<keyword evidence="4" id="KW-0862">Zinc</keyword>
<dbReference type="InterPro" id="IPR017907">
    <property type="entry name" value="Znf_RING_CS"/>
</dbReference>
<feature type="repeat" description="NHL" evidence="6">
    <location>
        <begin position="635"/>
        <end position="663"/>
    </location>
</feature>
<dbReference type="Gene3D" id="3.30.40.10">
    <property type="entry name" value="Zinc/RING finger domain, C3HC4 (zinc finger)"/>
    <property type="match status" value="1"/>
</dbReference>
<dbReference type="InterPro" id="IPR001841">
    <property type="entry name" value="Znf_RING"/>
</dbReference>
<protein>
    <recommendedName>
        <fullName evidence="11">Tripartite motif-containing protein 2</fullName>
    </recommendedName>
</protein>
<evidence type="ECO:0000259" key="8">
    <source>
        <dbReference type="PROSITE" id="PS50119"/>
    </source>
</evidence>
<dbReference type="PROSITE" id="PS00518">
    <property type="entry name" value="ZF_RING_1"/>
    <property type="match status" value="1"/>
</dbReference>
<dbReference type="PROSITE" id="PS50119">
    <property type="entry name" value="ZF_BBOX"/>
    <property type="match status" value="2"/>
</dbReference>
<dbReference type="PROSITE" id="PS50089">
    <property type="entry name" value="ZF_RING_2"/>
    <property type="match status" value="1"/>
</dbReference>
<dbReference type="GO" id="GO:0008270">
    <property type="term" value="F:zinc ion binding"/>
    <property type="evidence" value="ECO:0007669"/>
    <property type="project" value="UniProtKB-KW"/>
</dbReference>
<evidence type="ECO:0000256" key="5">
    <source>
        <dbReference type="PROSITE-ProRule" id="PRU00024"/>
    </source>
</evidence>
<dbReference type="CDD" id="cd19757">
    <property type="entry name" value="Bbox1"/>
    <property type="match status" value="1"/>
</dbReference>
<dbReference type="PANTHER" id="PTHR25462">
    <property type="entry name" value="BONUS, ISOFORM C-RELATED"/>
    <property type="match status" value="1"/>
</dbReference>
<evidence type="ECO:0000313" key="10">
    <source>
        <dbReference type="Proteomes" id="UP000005408"/>
    </source>
</evidence>
<dbReference type="SUPFAM" id="SSF63829">
    <property type="entry name" value="Calcium-dependent phosphotriesterase"/>
    <property type="match status" value="1"/>
</dbReference>
<evidence type="ECO:0000313" key="9">
    <source>
        <dbReference type="EnsemblMetazoa" id="G27024.1:cds"/>
    </source>
</evidence>
<dbReference type="SUPFAM" id="SSF57850">
    <property type="entry name" value="RING/U-box"/>
    <property type="match status" value="1"/>
</dbReference>
<dbReference type="Pfam" id="PF00643">
    <property type="entry name" value="zf-B_box"/>
    <property type="match status" value="1"/>
</dbReference>
<evidence type="ECO:0008006" key="11">
    <source>
        <dbReference type="Google" id="ProtNLM"/>
    </source>
</evidence>
<proteinExistence type="predicted"/>
<dbReference type="SUPFAM" id="SSF57845">
    <property type="entry name" value="B-box zinc-binding domain"/>
    <property type="match status" value="1"/>
</dbReference>
<dbReference type="OrthoDB" id="1616686at2759"/>
<evidence type="ECO:0000259" key="7">
    <source>
        <dbReference type="PROSITE" id="PS50089"/>
    </source>
</evidence>
<sequence>MGLLRNNSVTEEGFTVQDNAALCSDTVEASIPQHDYIQPSPAMLELGAHCKDSELFRKCGICYEVPINGRVLDCFHTFCESCLERVWCDACVIRCSLCSRTTPIPDRGITSLPKNIFLSTNPVGDIQLTLPCDLCDNSQHAEVHCLDCEQKMCSSCRLIHLKSNASKTHTVQVLDPSNIPMPDDLHGYHSKKIANSCEDHGEELTYHCRMCAKAICKLCRKDPAHKGHRTKPLTVVMDTKRQLLTQKMTSIENGHFEVLRKKLYNTRKQADALSNNAKDVINQIVTRAEDLKHDIDIASDALITEVLEKKKESLENCHSIEKIIEHEILGIGSSLQYIYSLLQHGSPLEICEALPAINTILDSYDEGEQIPRLEKTDITFELGDLTSESVKRDFGTLTTRNRGRLWSRKISAGFGCLQDVSIRMQTSFDFPTSSLEEVQEEEEVPIHALTASVTNDHQIWTCAGWNSSTIALLDSQGNPQASVPIGHKVDDISVSMDDELFISCFHKKMLVRYNISTVAMETVPLPYYPRGITTCADGGLLVCMTDSYSSCASDNSRRFVAKYTKDFKLEKVFEFEDNKRLFTRPYRIAENINGDICVTDKTSMGSGRVVVLDRNGKFKFAFEGPSNNQCSGNFSPAGITCDNYGRVLVADTNNNCVHVLDPNGNFVGFLLKQGDTPVSPHSLCIDSNCQLWVGDEEGNIKLYDYL</sequence>
<dbReference type="InterPro" id="IPR001258">
    <property type="entry name" value="NHL_repeat"/>
</dbReference>
<evidence type="ECO:0000256" key="6">
    <source>
        <dbReference type="PROSITE-ProRule" id="PRU00504"/>
    </source>
</evidence>
<dbReference type="InterPro" id="IPR047153">
    <property type="entry name" value="TRIM45/56/19-like"/>
</dbReference>
<feature type="domain" description="B box-type" evidence="8">
    <location>
        <begin position="192"/>
        <end position="233"/>
    </location>
</feature>